<dbReference type="CDD" id="cd04301">
    <property type="entry name" value="NAT_SF"/>
    <property type="match status" value="1"/>
</dbReference>
<organism evidence="2 3">
    <name type="scientific">Clostridium cylindrosporum DSM 605</name>
    <dbReference type="NCBI Taxonomy" id="1121307"/>
    <lineage>
        <taxon>Bacteria</taxon>
        <taxon>Bacillati</taxon>
        <taxon>Bacillota</taxon>
        <taxon>Clostridia</taxon>
        <taxon>Eubacteriales</taxon>
        <taxon>Clostridiaceae</taxon>
        <taxon>Clostridium</taxon>
    </lineage>
</organism>
<dbReference type="InterPro" id="IPR016181">
    <property type="entry name" value="Acyl_CoA_acyltransferase"/>
</dbReference>
<dbReference type="GO" id="GO:0016747">
    <property type="term" value="F:acyltransferase activity, transferring groups other than amino-acyl groups"/>
    <property type="evidence" value="ECO:0007669"/>
    <property type="project" value="InterPro"/>
</dbReference>
<dbReference type="Gene3D" id="3.40.630.30">
    <property type="match status" value="1"/>
</dbReference>
<keyword evidence="3" id="KW-1185">Reference proteome</keyword>
<name>A0A0J8G1A8_CLOCY</name>
<gene>
    <name evidence="2" type="ORF">CLCY_2c02930</name>
</gene>
<feature type="domain" description="N-acetyltransferase" evidence="1">
    <location>
        <begin position="13"/>
        <end position="173"/>
    </location>
</feature>
<evidence type="ECO:0000313" key="2">
    <source>
        <dbReference type="EMBL" id="KMT21531.1"/>
    </source>
</evidence>
<dbReference type="STRING" id="1121307.CLCY_2c02930"/>
<dbReference type="InterPro" id="IPR000182">
    <property type="entry name" value="GNAT_dom"/>
</dbReference>
<dbReference type="Proteomes" id="UP000036756">
    <property type="component" value="Unassembled WGS sequence"/>
</dbReference>
<dbReference type="AlphaFoldDB" id="A0A0J8G1A8"/>
<evidence type="ECO:0000259" key="1">
    <source>
        <dbReference type="PROSITE" id="PS51186"/>
    </source>
</evidence>
<accession>A0A0J8G1A8</accession>
<dbReference type="RefSeq" id="WP_082141789.1">
    <property type="nucleotide sequence ID" value="NZ_LFVU01000027.1"/>
</dbReference>
<sequence length="179" mass="21096">MSLIPVNIIIGEITVRDIIYEELPQIHRLLNESDETKALLGKKESFQFEEIKERYLESLSSVSDFFLGVYLKEEIIGILKGRFENRSCTEVWFLTYVLSERYRKRGFGSKILSGVEEWFGEYYSIYRFCVLAYEDNSNAMEFWNKNNYKLLRRTNIKHPSKTGAVVILEKTEDKNGLKH</sequence>
<reference evidence="2 3" key="1">
    <citation type="submission" date="2015-06" db="EMBL/GenBank/DDBJ databases">
        <title>Draft genome sequence of the purine-degrading Clostridium cylindrosporum HC-1 (DSM 605).</title>
        <authorList>
            <person name="Poehlein A."/>
            <person name="Schiel-Bengelsdorf B."/>
            <person name="Bengelsdorf F."/>
            <person name="Daniel R."/>
            <person name="Duerre P."/>
        </authorList>
    </citation>
    <scope>NUCLEOTIDE SEQUENCE [LARGE SCALE GENOMIC DNA]</scope>
    <source>
        <strain evidence="2 3">DSM 605</strain>
    </source>
</reference>
<dbReference type="SUPFAM" id="SSF55729">
    <property type="entry name" value="Acyl-CoA N-acyltransferases (Nat)"/>
    <property type="match status" value="1"/>
</dbReference>
<dbReference type="EMBL" id="LFVU01000027">
    <property type="protein sequence ID" value="KMT21531.1"/>
    <property type="molecule type" value="Genomic_DNA"/>
</dbReference>
<dbReference type="OrthoDB" id="1952641at2"/>
<evidence type="ECO:0000313" key="3">
    <source>
        <dbReference type="Proteomes" id="UP000036756"/>
    </source>
</evidence>
<comment type="caution">
    <text evidence="2">The sequence shown here is derived from an EMBL/GenBank/DDBJ whole genome shotgun (WGS) entry which is preliminary data.</text>
</comment>
<dbReference type="PROSITE" id="PS51186">
    <property type="entry name" value="GNAT"/>
    <property type="match status" value="1"/>
</dbReference>
<proteinExistence type="predicted"/>
<dbReference type="Pfam" id="PF13420">
    <property type="entry name" value="Acetyltransf_4"/>
    <property type="match status" value="1"/>
</dbReference>
<dbReference type="PATRIC" id="fig|1121307.3.peg.1149"/>
<protein>
    <recommendedName>
        <fullName evidence="1">N-acetyltransferase domain-containing protein</fullName>
    </recommendedName>
</protein>